<dbReference type="EMBL" id="JH818674">
    <property type="protein sequence ID" value="EKC37809.1"/>
    <property type="molecule type" value="Genomic_DNA"/>
</dbReference>
<reference evidence="3" key="1">
    <citation type="journal article" date="2012" name="Nature">
        <title>The oyster genome reveals stress adaptation and complexity of shell formation.</title>
        <authorList>
            <person name="Zhang G."/>
            <person name="Fang X."/>
            <person name="Guo X."/>
            <person name="Li L."/>
            <person name="Luo R."/>
            <person name="Xu F."/>
            <person name="Yang P."/>
            <person name="Zhang L."/>
            <person name="Wang X."/>
            <person name="Qi H."/>
            <person name="Xiong Z."/>
            <person name="Que H."/>
            <person name="Xie Y."/>
            <person name="Holland P.W."/>
            <person name="Paps J."/>
            <person name="Zhu Y."/>
            <person name="Wu F."/>
            <person name="Chen Y."/>
            <person name="Wang J."/>
            <person name="Peng C."/>
            <person name="Meng J."/>
            <person name="Yang L."/>
            <person name="Liu J."/>
            <person name="Wen B."/>
            <person name="Zhang N."/>
            <person name="Huang Z."/>
            <person name="Zhu Q."/>
            <person name="Feng Y."/>
            <person name="Mount A."/>
            <person name="Hedgecock D."/>
            <person name="Xu Z."/>
            <person name="Liu Y."/>
            <person name="Domazet-Loso T."/>
            <person name="Du Y."/>
            <person name="Sun X."/>
            <person name="Zhang S."/>
            <person name="Liu B."/>
            <person name="Cheng P."/>
            <person name="Jiang X."/>
            <person name="Li J."/>
            <person name="Fan D."/>
            <person name="Wang W."/>
            <person name="Fu W."/>
            <person name="Wang T."/>
            <person name="Wang B."/>
            <person name="Zhang J."/>
            <person name="Peng Z."/>
            <person name="Li Y."/>
            <person name="Li N."/>
            <person name="Wang J."/>
            <person name="Chen M."/>
            <person name="He Y."/>
            <person name="Tan F."/>
            <person name="Song X."/>
            <person name="Zheng Q."/>
            <person name="Huang R."/>
            <person name="Yang H."/>
            <person name="Du X."/>
            <person name="Chen L."/>
            <person name="Yang M."/>
            <person name="Gaffney P.M."/>
            <person name="Wang S."/>
            <person name="Luo L."/>
            <person name="She Z."/>
            <person name="Ming Y."/>
            <person name="Huang W."/>
            <person name="Zhang S."/>
            <person name="Huang B."/>
            <person name="Zhang Y."/>
            <person name="Qu T."/>
            <person name="Ni P."/>
            <person name="Miao G."/>
            <person name="Wang J."/>
            <person name="Wang Q."/>
            <person name="Steinberg C.E."/>
            <person name="Wang H."/>
            <person name="Li N."/>
            <person name="Qian L."/>
            <person name="Zhang G."/>
            <person name="Li Y."/>
            <person name="Yang H."/>
            <person name="Liu X."/>
            <person name="Wang J."/>
            <person name="Yin Y."/>
            <person name="Wang J."/>
        </authorList>
    </citation>
    <scope>NUCLEOTIDE SEQUENCE [LARGE SCALE GENOMIC DNA]</scope>
    <source>
        <strain evidence="3">05x7-T-G4-1.051#20</strain>
    </source>
</reference>
<dbReference type="GO" id="GO:0003700">
    <property type="term" value="F:DNA-binding transcription factor activity"/>
    <property type="evidence" value="ECO:0007669"/>
    <property type="project" value="InterPro"/>
</dbReference>
<dbReference type="PANTHER" id="PTHR11801">
    <property type="entry name" value="SIGNAL TRANSDUCER AND ACTIVATOR OF TRANSCRIPTION"/>
    <property type="match status" value="1"/>
</dbReference>
<feature type="region of interest" description="Disordered" evidence="2">
    <location>
        <begin position="110"/>
        <end position="170"/>
    </location>
</feature>
<dbReference type="SUPFAM" id="SSF55550">
    <property type="entry name" value="SH2 domain"/>
    <property type="match status" value="1"/>
</dbReference>
<feature type="region of interest" description="Disordered" evidence="2">
    <location>
        <begin position="376"/>
        <end position="413"/>
    </location>
</feature>
<dbReference type="Gene3D" id="3.30.505.10">
    <property type="entry name" value="SH2 domain"/>
    <property type="match status" value="1"/>
</dbReference>
<organism evidence="3">
    <name type="scientific">Magallana gigas</name>
    <name type="common">Pacific oyster</name>
    <name type="synonym">Crassostrea gigas</name>
    <dbReference type="NCBI Taxonomy" id="29159"/>
    <lineage>
        <taxon>Eukaryota</taxon>
        <taxon>Metazoa</taxon>
        <taxon>Spiralia</taxon>
        <taxon>Lophotrochozoa</taxon>
        <taxon>Mollusca</taxon>
        <taxon>Bivalvia</taxon>
        <taxon>Autobranchia</taxon>
        <taxon>Pteriomorphia</taxon>
        <taxon>Ostreida</taxon>
        <taxon>Ostreoidea</taxon>
        <taxon>Ostreidae</taxon>
        <taxon>Magallana</taxon>
    </lineage>
</organism>
<feature type="compositionally biased region" description="Basic and acidic residues" evidence="2">
    <location>
        <begin position="114"/>
        <end position="135"/>
    </location>
</feature>
<dbReference type="GO" id="GO:0007165">
    <property type="term" value="P:signal transduction"/>
    <property type="evidence" value="ECO:0007669"/>
    <property type="project" value="InterPro"/>
</dbReference>
<dbReference type="InterPro" id="IPR001217">
    <property type="entry name" value="STAT"/>
</dbReference>
<dbReference type="Gene3D" id="1.10.238.10">
    <property type="entry name" value="EF-hand"/>
    <property type="match status" value="1"/>
</dbReference>
<keyword evidence="1" id="KW-0727">SH2 domain</keyword>
<dbReference type="HOGENOM" id="CLU_562908_0_0_1"/>
<sequence length="485" mass="53356">MMDIKEGDDKKKSATFWMWFLAVFNLTKSHLKDYWNDGLIAGFIKKETAEQRLKNNIQPMQEYTYLLRFSDKVITDGQGQWKCFPTDPFKADTFKKKTLAQCVKNTCIPDEESSQERKRDIKKAVAPSKKREAAKNRPGVIKSKRLSEPQPESVMYSDGTHSSYSPMSLPPGSPQIHSIPQTVLDFSGGESQDSMAGQPHTTTLYQRVPYMQNSQQVIMDPSTYSNAQSFSINESLSSTHPTLSGMLVTQNANNFPTIDENALGQTYLPPDVNHGYPEMQVYPQQQTSHSAAMYSNQQQVSPAPSMYSMQQPSPANSVHSLQSPDHTTQFVTMASNVYAPATTISEGSSGQEPKKSQASFEEKMMLFQKLKSKIGGGSSESSVMSPPYSQAFSPQAAATLQSPPHSTFPLAASPAGSIQTNSVQSPYSQSVYSEASSPAGSVASPVINEPMIDSVEAILNDPTNKNELIENYEIVFNVLNSSLEA</sequence>
<evidence type="ECO:0000256" key="1">
    <source>
        <dbReference type="ARBA" id="ARBA00022999"/>
    </source>
</evidence>
<gene>
    <name evidence="3" type="ORF">CGI_10017630</name>
</gene>
<feature type="compositionally biased region" description="Polar residues" evidence="2">
    <location>
        <begin position="383"/>
        <end position="405"/>
    </location>
</feature>
<protein>
    <submittedName>
        <fullName evidence="3">Signal transducer and activator of transcription 5A</fullName>
    </submittedName>
</protein>
<dbReference type="InterPro" id="IPR036860">
    <property type="entry name" value="SH2_dom_sf"/>
</dbReference>
<accession>K1R2N3</accession>
<feature type="region of interest" description="Disordered" evidence="2">
    <location>
        <begin position="300"/>
        <end position="322"/>
    </location>
</feature>
<name>K1R2N3_MAGGI</name>
<dbReference type="InParanoid" id="K1R2N3"/>
<evidence type="ECO:0000256" key="2">
    <source>
        <dbReference type="SAM" id="MobiDB-lite"/>
    </source>
</evidence>
<evidence type="ECO:0000313" key="3">
    <source>
        <dbReference type="EMBL" id="EKC37809.1"/>
    </source>
</evidence>
<proteinExistence type="predicted"/>
<dbReference type="AlphaFoldDB" id="K1R2N3"/>